<dbReference type="Gene3D" id="3.30.43.10">
    <property type="entry name" value="Uridine Diphospho-n-acetylenolpyruvylglucosamine Reductase, domain 2"/>
    <property type="match status" value="1"/>
</dbReference>
<sequence length="333" mass="34939">MNPFQYHEPQSLAETVALLSVETGADAHIIAGGSDLLDEVKEGIIRPASVVSLAGVPDLAGITEAEDGLRIGAMTTIADIAAHPVIRTAYTALAEAAGGLATPQIRNVGTLGGNLNQRPRCWYYRHPLIPCLKKGGDRCYALVGNTKHLCVTGGDRCYIVHPSDTAVALSVFNAAVEIAGSSGKRTLPIGEFFTGPGVDISRETVLEQGEVVTRVNVPRPSDLGAEGQPPRSVYLKAREREAGDFALVSVAVRLDVANGTVQQAAVALGGVAPVPYRATEVEEYLIGRAVDSLDSTHAGTLSIPDARPMTDNGYKVVMANNLVKQGIARLLAG</sequence>
<evidence type="ECO:0000313" key="2">
    <source>
        <dbReference type="EMBL" id="CAI8036724.1"/>
    </source>
</evidence>
<dbReference type="GO" id="GO:0071949">
    <property type="term" value="F:FAD binding"/>
    <property type="evidence" value="ECO:0007669"/>
    <property type="project" value="InterPro"/>
</dbReference>
<dbReference type="InterPro" id="IPR036683">
    <property type="entry name" value="CO_DH_flav_C_dom_sf"/>
</dbReference>
<dbReference type="InterPro" id="IPR016169">
    <property type="entry name" value="FAD-bd_PCMH_sub2"/>
</dbReference>
<gene>
    <name evidence="2" type="ORF">GBAR_LOCUS20569</name>
</gene>
<dbReference type="Pfam" id="PF03450">
    <property type="entry name" value="CO_deh_flav_C"/>
    <property type="match status" value="1"/>
</dbReference>
<dbReference type="GO" id="GO:0016491">
    <property type="term" value="F:oxidoreductase activity"/>
    <property type="evidence" value="ECO:0007669"/>
    <property type="project" value="InterPro"/>
</dbReference>
<dbReference type="Gene3D" id="3.30.390.50">
    <property type="entry name" value="CO dehydrogenase flavoprotein, C-terminal domain"/>
    <property type="match status" value="1"/>
</dbReference>
<dbReference type="EMBL" id="CASHTH010002891">
    <property type="protein sequence ID" value="CAI8036724.1"/>
    <property type="molecule type" value="Genomic_DNA"/>
</dbReference>
<dbReference type="SUPFAM" id="SSF56176">
    <property type="entry name" value="FAD-binding/transporter-associated domain-like"/>
    <property type="match status" value="1"/>
</dbReference>
<dbReference type="AlphaFoldDB" id="A0AA35SW82"/>
<name>A0AA35SW82_GEOBA</name>
<feature type="domain" description="FAD-binding PCMH-type" evidence="1">
    <location>
        <begin position="1"/>
        <end position="222"/>
    </location>
</feature>
<dbReference type="PROSITE" id="PS51387">
    <property type="entry name" value="FAD_PCMH"/>
    <property type="match status" value="1"/>
</dbReference>
<protein>
    <submittedName>
        <fullName evidence="2">4-hydroxybenzoyl-CoA reductase subunit beta</fullName>
    </submittedName>
</protein>
<proteinExistence type="predicted"/>
<dbReference type="InterPro" id="IPR016167">
    <property type="entry name" value="FAD-bd_PCMH_sub1"/>
</dbReference>
<evidence type="ECO:0000259" key="1">
    <source>
        <dbReference type="PROSITE" id="PS51387"/>
    </source>
</evidence>
<reference evidence="2" key="1">
    <citation type="submission" date="2023-03" db="EMBL/GenBank/DDBJ databases">
        <authorList>
            <person name="Steffen K."/>
            <person name="Cardenas P."/>
        </authorList>
    </citation>
    <scope>NUCLEOTIDE SEQUENCE</scope>
</reference>
<evidence type="ECO:0000313" key="3">
    <source>
        <dbReference type="Proteomes" id="UP001174909"/>
    </source>
</evidence>
<organism evidence="2 3">
    <name type="scientific">Geodia barretti</name>
    <name type="common">Barrett's horny sponge</name>
    <dbReference type="NCBI Taxonomy" id="519541"/>
    <lineage>
        <taxon>Eukaryota</taxon>
        <taxon>Metazoa</taxon>
        <taxon>Porifera</taxon>
        <taxon>Demospongiae</taxon>
        <taxon>Heteroscleromorpha</taxon>
        <taxon>Tetractinellida</taxon>
        <taxon>Astrophorina</taxon>
        <taxon>Geodiidae</taxon>
        <taxon>Geodia</taxon>
    </lineage>
</organism>
<dbReference type="InterPro" id="IPR036318">
    <property type="entry name" value="FAD-bd_PCMH-like_sf"/>
</dbReference>
<dbReference type="PANTHER" id="PTHR42659">
    <property type="entry name" value="XANTHINE DEHYDROGENASE SUBUNIT C-RELATED"/>
    <property type="match status" value="1"/>
</dbReference>
<dbReference type="InterPro" id="IPR051312">
    <property type="entry name" value="Diverse_Substr_Oxidored"/>
</dbReference>
<dbReference type="SUPFAM" id="SSF55447">
    <property type="entry name" value="CO dehydrogenase flavoprotein C-terminal domain-like"/>
    <property type="match status" value="1"/>
</dbReference>
<dbReference type="Gene3D" id="3.30.465.10">
    <property type="match status" value="2"/>
</dbReference>
<comment type="caution">
    <text evidence="2">The sequence shown here is derived from an EMBL/GenBank/DDBJ whole genome shotgun (WGS) entry which is preliminary data.</text>
</comment>
<dbReference type="InterPro" id="IPR016166">
    <property type="entry name" value="FAD-bd_PCMH"/>
</dbReference>
<accession>A0AA35SW82</accession>
<dbReference type="Proteomes" id="UP001174909">
    <property type="component" value="Unassembled WGS sequence"/>
</dbReference>
<dbReference type="PANTHER" id="PTHR42659:SF9">
    <property type="entry name" value="XANTHINE DEHYDROGENASE FAD-BINDING SUBUNIT XDHB-RELATED"/>
    <property type="match status" value="1"/>
</dbReference>
<dbReference type="Pfam" id="PF00941">
    <property type="entry name" value="FAD_binding_5"/>
    <property type="match status" value="1"/>
</dbReference>
<dbReference type="SMART" id="SM01092">
    <property type="entry name" value="CO_deh_flav_C"/>
    <property type="match status" value="1"/>
</dbReference>
<dbReference type="InterPro" id="IPR002346">
    <property type="entry name" value="Mopterin_DH_FAD-bd"/>
</dbReference>
<keyword evidence="3" id="KW-1185">Reference proteome</keyword>
<dbReference type="InterPro" id="IPR005107">
    <property type="entry name" value="CO_DH_flav_C"/>
</dbReference>